<accession>A0A835N933</accession>
<evidence type="ECO:0000313" key="4">
    <source>
        <dbReference type="Proteomes" id="UP000657918"/>
    </source>
</evidence>
<dbReference type="Proteomes" id="UP000657918">
    <property type="component" value="Unassembled WGS sequence"/>
</dbReference>
<protein>
    <recommendedName>
        <fullName evidence="2">C2H2-type domain-containing protein</fullName>
    </recommendedName>
</protein>
<feature type="domain" description="C2H2-type" evidence="2">
    <location>
        <begin position="345"/>
        <end position="372"/>
    </location>
</feature>
<reference evidence="3 4" key="1">
    <citation type="submission" date="2020-10" db="EMBL/GenBank/DDBJ databases">
        <title>Plant Genome Project.</title>
        <authorList>
            <person name="Zhang R.-G."/>
        </authorList>
    </citation>
    <scope>NUCLEOTIDE SEQUENCE [LARGE SCALE GENOMIC DNA]</scope>
    <source>
        <strain evidence="3">FAFU-HL-1</strain>
        <tissue evidence="3">Leaf</tissue>
    </source>
</reference>
<dbReference type="EMBL" id="JADGMS010000001">
    <property type="protein sequence ID" value="KAF9688647.1"/>
    <property type="molecule type" value="Genomic_DNA"/>
</dbReference>
<sequence length="476" mass="53240">MHKKKYTKKKDKEGKKLYCIPFIRPIQFPCMEILSSLTKIPSSSSMAKQVEHDPQQYIEDWFDVAIPMGKEFELPNLSNIFTTSFSAPTLSFQNILIHANPPFAEIDAVSSTEIECAPFPRVVEATKPAATEEHQPYSSGSCANSYTANHPSLPITSHRFIALRNQQSVPRLIPTPRITSLNPPFYHSSQTIHVKHQETQFSGILKYASPCYSDSVVTFTTDRSAQRVENHLAGLNVGSDMTMSNYQQKPSILYNRIDQPILAANLDSLDQSNLNVPKYLSLPLVLMNTSLPSKAQEEIQLPNAHNLQPKQELLGSTALSSHFNSHLRRTQRSLSVAQTSRDRDHICFVCKASFINGNALGGHMSYHAKKRKIVASQRGQFFESGTASGFVDSSPGSQILEIYKNKTGYIKLSYNHEHKCFTCKVTFANGNALGGYTSSRAKKRKIGALRNAPCCGQVLLLQELEAYLQVQKIWLR</sequence>
<dbReference type="InterPro" id="IPR013087">
    <property type="entry name" value="Znf_C2H2_type"/>
</dbReference>
<dbReference type="OrthoDB" id="1752106at2759"/>
<keyword evidence="1" id="KW-0862">Zinc</keyword>
<dbReference type="GO" id="GO:0008270">
    <property type="term" value="F:zinc ion binding"/>
    <property type="evidence" value="ECO:0007669"/>
    <property type="project" value="UniProtKB-KW"/>
</dbReference>
<organism evidence="3 4">
    <name type="scientific">Salix dunnii</name>
    <dbReference type="NCBI Taxonomy" id="1413687"/>
    <lineage>
        <taxon>Eukaryota</taxon>
        <taxon>Viridiplantae</taxon>
        <taxon>Streptophyta</taxon>
        <taxon>Embryophyta</taxon>
        <taxon>Tracheophyta</taxon>
        <taxon>Spermatophyta</taxon>
        <taxon>Magnoliopsida</taxon>
        <taxon>eudicotyledons</taxon>
        <taxon>Gunneridae</taxon>
        <taxon>Pentapetalae</taxon>
        <taxon>rosids</taxon>
        <taxon>fabids</taxon>
        <taxon>Malpighiales</taxon>
        <taxon>Salicaceae</taxon>
        <taxon>Saliceae</taxon>
        <taxon>Salix</taxon>
    </lineage>
</organism>
<keyword evidence="4" id="KW-1185">Reference proteome</keyword>
<dbReference type="PROSITE" id="PS00028">
    <property type="entry name" value="ZINC_FINGER_C2H2_1"/>
    <property type="match status" value="1"/>
</dbReference>
<keyword evidence="1" id="KW-0863">Zinc-finger</keyword>
<dbReference type="Pfam" id="PF13912">
    <property type="entry name" value="zf-C2H2_6"/>
    <property type="match status" value="1"/>
</dbReference>
<evidence type="ECO:0000259" key="2">
    <source>
        <dbReference type="PROSITE" id="PS50157"/>
    </source>
</evidence>
<name>A0A835N933_9ROSI</name>
<evidence type="ECO:0000313" key="3">
    <source>
        <dbReference type="EMBL" id="KAF9688647.1"/>
    </source>
</evidence>
<dbReference type="PROSITE" id="PS50157">
    <property type="entry name" value="ZINC_FINGER_C2H2_2"/>
    <property type="match status" value="1"/>
</dbReference>
<dbReference type="AlphaFoldDB" id="A0A835N933"/>
<gene>
    <name evidence="3" type="ORF">SADUNF_Sadunf01G0010000</name>
</gene>
<keyword evidence="1" id="KW-0479">Metal-binding</keyword>
<comment type="caution">
    <text evidence="3">The sequence shown here is derived from an EMBL/GenBank/DDBJ whole genome shotgun (WGS) entry which is preliminary data.</text>
</comment>
<evidence type="ECO:0000256" key="1">
    <source>
        <dbReference type="PROSITE-ProRule" id="PRU00042"/>
    </source>
</evidence>
<proteinExistence type="predicted"/>